<evidence type="ECO:0000256" key="2">
    <source>
        <dbReference type="SAM" id="Phobius"/>
    </source>
</evidence>
<dbReference type="AlphaFoldDB" id="A0A8X6NYC2"/>
<feature type="compositionally biased region" description="Basic residues" evidence="1">
    <location>
        <begin position="1"/>
        <end position="12"/>
    </location>
</feature>
<sequence length="150" mass="16823">MWRKDRKVAKTKSKSDKTELDEPKKSVHWDAEKDNDSEEDTEGESDETDLNKSNLDIEEESYSKVETTDHETESIRLRPTCCDTIKVVLTVTCLPMIIVALVIVTFMLLRLGSLIWLPSYASNSTLGKFSIAAISTDAAPCAVVGKYDLY</sequence>
<feature type="transmembrane region" description="Helical" evidence="2">
    <location>
        <begin position="87"/>
        <end position="109"/>
    </location>
</feature>
<keyword evidence="2" id="KW-0812">Transmembrane</keyword>
<keyword evidence="4" id="KW-1185">Reference proteome</keyword>
<evidence type="ECO:0000256" key="1">
    <source>
        <dbReference type="SAM" id="MobiDB-lite"/>
    </source>
</evidence>
<dbReference type="Proteomes" id="UP000887013">
    <property type="component" value="Unassembled WGS sequence"/>
</dbReference>
<gene>
    <name evidence="3" type="ORF">NPIL_224961</name>
</gene>
<dbReference type="EMBL" id="BMAW01109472">
    <property type="protein sequence ID" value="GFT38495.1"/>
    <property type="molecule type" value="Genomic_DNA"/>
</dbReference>
<keyword evidence="2" id="KW-0472">Membrane</keyword>
<evidence type="ECO:0000313" key="4">
    <source>
        <dbReference type="Proteomes" id="UP000887013"/>
    </source>
</evidence>
<feature type="compositionally biased region" description="Acidic residues" evidence="1">
    <location>
        <begin position="35"/>
        <end position="48"/>
    </location>
</feature>
<reference evidence="3" key="1">
    <citation type="submission" date="2020-08" db="EMBL/GenBank/DDBJ databases">
        <title>Multicomponent nature underlies the extraordinary mechanical properties of spider dragline silk.</title>
        <authorList>
            <person name="Kono N."/>
            <person name="Nakamura H."/>
            <person name="Mori M."/>
            <person name="Yoshida Y."/>
            <person name="Ohtoshi R."/>
            <person name="Malay A.D."/>
            <person name="Moran D.A.P."/>
            <person name="Tomita M."/>
            <person name="Numata K."/>
            <person name="Arakawa K."/>
        </authorList>
    </citation>
    <scope>NUCLEOTIDE SEQUENCE</scope>
</reference>
<keyword evidence="2" id="KW-1133">Transmembrane helix</keyword>
<evidence type="ECO:0000313" key="3">
    <source>
        <dbReference type="EMBL" id="GFT38495.1"/>
    </source>
</evidence>
<dbReference type="OrthoDB" id="10625566at2759"/>
<feature type="compositionally biased region" description="Basic and acidic residues" evidence="1">
    <location>
        <begin position="13"/>
        <end position="34"/>
    </location>
</feature>
<organism evidence="3 4">
    <name type="scientific">Nephila pilipes</name>
    <name type="common">Giant wood spider</name>
    <name type="synonym">Nephila maculata</name>
    <dbReference type="NCBI Taxonomy" id="299642"/>
    <lineage>
        <taxon>Eukaryota</taxon>
        <taxon>Metazoa</taxon>
        <taxon>Ecdysozoa</taxon>
        <taxon>Arthropoda</taxon>
        <taxon>Chelicerata</taxon>
        <taxon>Arachnida</taxon>
        <taxon>Araneae</taxon>
        <taxon>Araneomorphae</taxon>
        <taxon>Entelegynae</taxon>
        <taxon>Araneoidea</taxon>
        <taxon>Nephilidae</taxon>
        <taxon>Nephila</taxon>
    </lineage>
</organism>
<protein>
    <submittedName>
        <fullName evidence="3">Uncharacterized protein</fullName>
    </submittedName>
</protein>
<accession>A0A8X6NYC2</accession>
<name>A0A8X6NYC2_NEPPI</name>
<comment type="caution">
    <text evidence="3">The sequence shown here is derived from an EMBL/GenBank/DDBJ whole genome shotgun (WGS) entry which is preliminary data.</text>
</comment>
<feature type="region of interest" description="Disordered" evidence="1">
    <location>
        <begin position="1"/>
        <end position="69"/>
    </location>
</feature>
<proteinExistence type="predicted"/>